<proteinExistence type="predicted"/>
<reference evidence="1" key="1">
    <citation type="submission" date="2022-04" db="EMBL/GenBank/DDBJ databases">
        <title>Carnegiea gigantea Genome sequencing and assembly v2.</title>
        <authorList>
            <person name="Copetti D."/>
            <person name="Sanderson M.J."/>
            <person name="Burquez A."/>
            <person name="Wojciechowski M.F."/>
        </authorList>
    </citation>
    <scope>NUCLEOTIDE SEQUENCE</scope>
    <source>
        <strain evidence="1">SGP5-SGP5p</strain>
        <tissue evidence="1">Aerial part</tissue>
    </source>
</reference>
<dbReference type="Proteomes" id="UP001153076">
    <property type="component" value="Unassembled WGS sequence"/>
</dbReference>
<dbReference type="EMBL" id="JAKOGI010000357">
    <property type="protein sequence ID" value="KAJ8436186.1"/>
    <property type="molecule type" value="Genomic_DNA"/>
</dbReference>
<sequence>MTIFADLHNHYHFHYLVNLVDLDRDPPQPIFYMRALALEDMTEIKEGIYFINYVDHQGDYGAYQGRLMTHLVTAAEAPIPSLNIEVSTDFLPPLLGSRASQFRKCSFARAKMLLSLPMLKVGALIRNHRWSYALVDSRYASGCAFGGSSSGFPDNH</sequence>
<keyword evidence="2" id="KW-1185">Reference proteome</keyword>
<protein>
    <submittedName>
        <fullName evidence="1">Uncharacterized protein</fullName>
    </submittedName>
</protein>
<comment type="caution">
    <text evidence="1">The sequence shown here is derived from an EMBL/GenBank/DDBJ whole genome shotgun (WGS) entry which is preliminary data.</text>
</comment>
<gene>
    <name evidence="1" type="ORF">Cgig2_021857</name>
</gene>
<evidence type="ECO:0000313" key="2">
    <source>
        <dbReference type="Proteomes" id="UP001153076"/>
    </source>
</evidence>
<organism evidence="1 2">
    <name type="scientific">Carnegiea gigantea</name>
    <dbReference type="NCBI Taxonomy" id="171969"/>
    <lineage>
        <taxon>Eukaryota</taxon>
        <taxon>Viridiplantae</taxon>
        <taxon>Streptophyta</taxon>
        <taxon>Embryophyta</taxon>
        <taxon>Tracheophyta</taxon>
        <taxon>Spermatophyta</taxon>
        <taxon>Magnoliopsida</taxon>
        <taxon>eudicotyledons</taxon>
        <taxon>Gunneridae</taxon>
        <taxon>Pentapetalae</taxon>
        <taxon>Caryophyllales</taxon>
        <taxon>Cactineae</taxon>
        <taxon>Cactaceae</taxon>
        <taxon>Cactoideae</taxon>
        <taxon>Echinocereeae</taxon>
        <taxon>Carnegiea</taxon>
    </lineage>
</organism>
<dbReference type="AlphaFoldDB" id="A0A9Q1QCB5"/>
<name>A0A9Q1QCB5_9CARY</name>
<accession>A0A9Q1QCB5</accession>
<evidence type="ECO:0000313" key="1">
    <source>
        <dbReference type="EMBL" id="KAJ8436186.1"/>
    </source>
</evidence>